<dbReference type="EMBL" id="ABCS01000039">
    <property type="protein sequence ID" value="EDM77846.1"/>
    <property type="molecule type" value="Genomic_DNA"/>
</dbReference>
<proteinExistence type="predicted"/>
<dbReference type="AlphaFoldDB" id="A6G8D6"/>
<protein>
    <recommendedName>
        <fullName evidence="3">S-adenosylmethionine:diacylglycerol 3-amino-3-carboxypropyl transferase</fullName>
    </recommendedName>
</protein>
<dbReference type="Pfam" id="PF11899">
    <property type="entry name" value="DUF3419"/>
    <property type="match status" value="1"/>
</dbReference>
<reference evidence="1 2" key="1">
    <citation type="submission" date="2007-06" db="EMBL/GenBank/DDBJ databases">
        <authorList>
            <person name="Shimkets L."/>
            <person name="Ferriera S."/>
            <person name="Johnson J."/>
            <person name="Kravitz S."/>
            <person name="Beeson K."/>
            <person name="Sutton G."/>
            <person name="Rogers Y.-H."/>
            <person name="Friedman R."/>
            <person name="Frazier M."/>
            <person name="Venter J.C."/>
        </authorList>
    </citation>
    <scope>NUCLEOTIDE SEQUENCE [LARGE SCALE GENOMIC DNA]</scope>
    <source>
        <strain evidence="1 2">SIR-1</strain>
    </source>
</reference>
<dbReference type="InterPro" id="IPR021829">
    <property type="entry name" value="DUF3419"/>
</dbReference>
<dbReference type="PANTHER" id="PTHR47473">
    <property type="entry name" value="BTA1P"/>
    <property type="match status" value="1"/>
</dbReference>
<organism evidence="1 2">
    <name type="scientific">Plesiocystis pacifica SIR-1</name>
    <dbReference type="NCBI Taxonomy" id="391625"/>
    <lineage>
        <taxon>Bacteria</taxon>
        <taxon>Pseudomonadati</taxon>
        <taxon>Myxococcota</taxon>
        <taxon>Polyangia</taxon>
        <taxon>Nannocystales</taxon>
        <taxon>Nannocystaceae</taxon>
        <taxon>Plesiocystis</taxon>
    </lineage>
</organism>
<gene>
    <name evidence="1" type="ORF">PPSIR1_01427</name>
</gene>
<dbReference type="RefSeq" id="WP_006972981.1">
    <property type="nucleotide sequence ID" value="NZ_ABCS01000039.1"/>
</dbReference>
<dbReference type="PANTHER" id="PTHR47473:SF1">
    <property type="entry name" value="METHYLTRANSFERASE DOMAIN-CONTAINING PROTEIN"/>
    <property type="match status" value="1"/>
</dbReference>
<dbReference type="eggNOG" id="COG5379">
    <property type="taxonomic scope" value="Bacteria"/>
</dbReference>
<comment type="caution">
    <text evidence="1">The sequence shown here is derived from an EMBL/GenBank/DDBJ whole genome shotgun (WGS) entry which is preliminary data.</text>
</comment>
<evidence type="ECO:0000313" key="1">
    <source>
        <dbReference type="EMBL" id="EDM77846.1"/>
    </source>
</evidence>
<evidence type="ECO:0008006" key="3">
    <source>
        <dbReference type="Google" id="ProtNLM"/>
    </source>
</evidence>
<name>A6G8D6_9BACT</name>
<keyword evidence="2" id="KW-1185">Reference proteome</keyword>
<evidence type="ECO:0000313" key="2">
    <source>
        <dbReference type="Proteomes" id="UP000005801"/>
    </source>
</evidence>
<dbReference type="STRING" id="391625.PPSIR1_01427"/>
<accession>A6G8D6</accession>
<sequence>MQLRDWTFEKFFRSAYVYNILFEDTEVDETILGVDEDSSVLAISGAGCGVANHISRHATRVDAVDINPHHLALTALKSAGAQHLDSWSEFYTLFGHGHHPDAEKIVRDLSQELPKWMQAFWRVRWRMFNKSMVRSGMTAQMLTLFRKLTGIDANWLRARIGETREQRVQAVEWAFKEIRRRRWVLAGLESPIQLIALGVNYEQRDKMLAEESVMEMVDFFENHMKRLADTDLERNWYAWYAAAGHFNHDLDDSVPPYLRRDHFERSRESGTQMRYHNKNIFDLLGNAGPDTWTHYTLCDAVDWMPGAVQQELFREIFRTARSGAKVLYRSVEDRSLMELHGLEDRFIMDREQSDWASASDRSKQYRRVNVYTVAN</sequence>
<dbReference type="OrthoDB" id="1522784at2"/>
<dbReference type="Proteomes" id="UP000005801">
    <property type="component" value="Unassembled WGS sequence"/>
</dbReference>